<dbReference type="RefSeq" id="WP_188160057.1">
    <property type="nucleotide sequence ID" value="NZ_BMGH01000001.1"/>
</dbReference>
<dbReference type="EMBL" id="BMGH01000001">
    <property type="protein sequence ID" value="GGD01911.1"/>
    <property type="molecule type" value="Genomic_DNA"/>
</dbReference>
<evidence type="ECO:0008006" key="3">
    <source>
        <dbReference type="Google" id="ProtNLM"/>
    </source>
</evidence>
<reference evidence="1" key="2">
    <citation type="submission" date="2020-09" db="EMBL/GenBank/DDBJ databases">
        <authorList>
            <person name="Sun Q."/>
            <person name="Zhou Y."/>
        </authorList>
    </citation>
    <scope>NUCLEOTIDE SEQUENCE</scope>
    <source>
        <strain evidence="1">CGMCC 1.12921</strain>
    </source>
</reference>
<reference evidence="1" key="1">
    <citation type="journal article" date="2014" name="Int. J. Syst. Evol. Microbiol.">
        <title>Complete genome sequence of Corynebacterium casei LMG S-19264T (=DSM 44701T), isolated from a smear-ripened cheese.</title>
        <authorList>
            <consortium name="US DOE Joint Genome Institute (JGI-PGF)"/>
            <person name="Walter F."/>
            <person name="Albersmeier A."/>
            <person name="Kalinowski J."/>
            <person name="Ruckert C."/>
        </authorList>
    </citation>
    <scope>NUCLEOTIDE SEQUENCE</scope>
    <source>
        <strain evidence="1">CGMCC 1.12921</strain>
    </source>
</reference>
<dbReference type="AlphaFoldDB" id="A0A8J2V1N3"/>
<dbReference type="Proteomes" id="UP000613582">
    <property type="component" value="Unassembled WGS sequence"/>
</dbReference>
<evidence type="ECO:0000313" key="2">
    <source>
        <dbReference type="Proteomes" id="UP000613582"/>
    </source>
</evidence>
<protein>
    <recommendedName>
        <fullName evidence="3">Antitoxin VbhA domain-containing protein</fullName>
    </recommendedName>
</protein>
<comment type="caution">
    <text evidence="1">The sequence shown here is derived from an EMBL/GenBank/DDBJ whole genome shotgun (WGS) entry which is preliminary data.</text>
</comment>
<keyword evidence="2" id="KW-1185">Reference proteome</keyword>
<gene>
    <name evidence="1" type="ORF">GCM10011342_08710</name>
</gene>
<evidence type="ECO:0000313" key="1">
    <source>
        <dbReference type="EMBL" id="GGD01911.1"/>
    </source>
</evidence>
<accession>A0A8J2V1N3</accession>
<organism evidence="1 2">
    <name type="scientific">Aquisalinus flavus</name>
    <dbReference type="NCBI Taxonomy" id="1526572"/>
    <lineage>
        <taxon>Bacteria</taxon>
        <taxon>Pseudomonadati</taxon>
        <taxon>Pseudomonadota</taxon>
        <taxon>Alphaproteobacteria</taxon>
        <taxon>Parvularculales</taxon>
        <taxon>Parvularculaceae</taxon>
        <taxon>Aquisalinus</taxon>
    </lineage>
</organism>
<name>A0A8J2V1N3_9PROT</name>
<proteinExistence type="predicted"/>
<sequence>MSDKKWQPDKEEAIRNIIRATVAASGGIKPEELPHLVRTRLEGQVSGDVDLDSYIQSVLDDMKNAGKT</sequence>